<dbReference type="Gene3D" id="3.40.30.10">
    <property type="entry name" value="Glutaredoxin"/>
    <property type="match status" value="1"/>
</dbReference>
<dbReference type="InterPro" id="IPR036249">
    <property type="entry name" value="Thioredoxin-like_sf"/>
</dbReference>
<dbReference type="PANTHER" id="PTHR42852:SF13">
    <property type="entry name" value="PROTEIN DIPZ"/>
    <property type="match status" value="1"/>
</dbReference>
<gene>
    <name evidence="3" type="ORF">KUV23_12020</name>
</gene>
<dbReference type="PROSITE" id="PS51352">
    <property type="entry name" value="THIOREDOXIN_2"/>
    <property type="match status" value="1"/>
</dbReference>
<dbReference type="RefSeq" id="WP_222584292.1">
    <property type="nucleotide sequence ID" value="NZ_JAHVHP010000002.1"/>
</dbReference>
<dbReference type="Pfam" id="PF13905">
    <property type="entry name" value="Thioredoxin_8"/>
    <property type="match status" value="1"/>
</dbReference>
<dbReference type="EMBL" id="JAHVHP010000002">
    <property type="protein sequence ID" value="MBY5951707.1"/>
    <property type="molecule type" value="Genomic_DNA"/>
</dbReference>
<evidence type="ECO:0000313" key="3">
    <source>
        <dbReference type="EMBL" id="MBY5951707.1"/>
    </source>
</evidence>
<dbReference type="InterPro" id="IPR012336">
    <property type="entry name" value="Thioredoxin-like_fold"/>
</dbReference>
<dbReference type="InterPro" id="IPR013766">
    <property type="entry name" value="Thioredoxin_domain"/>
</dbReference>
<dbReference type="Proteomes" id="UP000766609">
    <property type="component" value="Unassembled WGS sequence"/>
</dbReference>
<feature type="signal peptide" evidence="1">
    <location>
        <begin position="1"/>
        <end position="18"/>
    </location>
</feature>
<keyword evidence="1" id="KW-0732">Signal</keyword>
<organism evidence="3 4">
    <name type="scientific">Algoriphagus marincola</name>
    <dbReference type="NCBI Taxonomy" id="264027"/>
    <lineage>
        <taxon>Bacteria</taxon>
        <taxon>Pseudomonadati</taxon>
        <taxon>Bacteroidota</taxon>
        <taxon>Cytophagia</taxon>
        <taxon>Cytophagales</taxon>
        <taxon>Cyclobacteriaceae</taxon>
        <taxon>Algoriphagus</taxon>
    </lineage>
</organism>
<feature type="chain" id="PRO_5046151189" evidence="1">
    <location>
        <begin position="19"/>
        <end position="329"/>
    </location>
</feature>
<accession>A0ABS7N5U0</accession>
<comment type="caution">
    <text evidence="3">The sequence shown here is derived from an EMBL/GenBank/DDBJ whole genome shotgun (WGS) entry which is preliminary data.</text>
</comment>
<feature type="domain" description="Thioredoxin" evidence="2">
    <location>
        <begin position="187"/>
        <end position="329"/>
    </location>
</feature>
<proteinExistence type="predicted"/>
<evidence type="ECO:0000313" key="4">
    <source>
        <dbReference type="Proteomes" id="UP000766609"/>
    </source>
</evidence>
<sequence length="329" mass="37599">MNLRILIFTLILSFGAQAQTKLISKLEGNFSGNQMIGIQLGENMGNLYYGENYEFVETDSSPSPKTLSINYILTSGKIRASKTFWMESGEYTLSGNVNQPESWQLSPVHPFTQIQSDIELADDQNKKSLISSHLDKLVGLRMLNSNKSLFDDEELMILLNQVPSHLADTWEVDEIKTYLSLNTMARAKVGQLAPDFVLESKSGEDFRLKEKKGKYVLLDFSFTGCGGCIKALPELIEVYQKYGNEVEFVTIWNDKSRNIWEEKWKDHKALMTWTNLWDRTSLATRLFEIEIFPSFVLINPSGEVQSIWNGYSKGKLKRKLEKELKGFSE</sequence>
<dbReference type="SUPFAM" id="SSF52833">
    <property type="entry name" value="Thioredoxin-like"/>
    <property type="match status" value="1"/>
</dbReference>
<dbReference type="CDD" id="cd02966">
    <property type="entry name" value="TlpA_like_family"/>
    <property type="match status" value="1"/>
</dbReference>
<protein>
    <submittedName>
        <fullName evidence="3">TlpA family protein disulfide reductase</fullName>
    </submittedName>
</protein>
<keyword evidence="4" id="KW-1185">Reference proteome</keyword>
<reference evidence="3 4" key="1">
    <citation type="submission" date="2021-06" db="EMBL/GenBank/DDBJ databases">
        <title>44 bacteria genomes isolated from Dapeng, Shenzhen.</title>
        <authorList>
            <person name="Zheng W."/>
            <person name="Yu S."/>
            <person name="Huang Y."/>
        </authorList>
    </citation>
    <scope>NUCLEOTIDE SEQUENCE [LARGE SCALE GENOMIC DNA]</scope>
    <source>
        <strain evidence="3 4">DP5N14-6</strain>
    </source>
</reference>
<evidence type="ECO:0000256" key="1">
    <source>
        <dbReference type="SAM" id="SignalP"/>
    </source>
</evidence>
<evidence type="ECO:0000259" key="2">
    <source>
        <dbReference type="PROSITE" id="PS51352"/>
    </source>
</evidence>
<dbReference type="PANTHER" id="PTHR42852">
    <property type="entry name" value="THIOL:DISULFIDE INTERCHANGE PROTEIN DSBE"/>
    <property type="match status" value="1"/>
</dbReference>
<name>A0ABS7N5U0_9BACT</name>
<dbReference type="InterPro" id="IPR050553">
    <property type="entry name" value="Thioredoxin_ResA/DsbE_sf"/>
</dbReference>